<dbReference type="EMBL" id="CP107006">
    <property type="protein sequence ID" value="UYQ95822.1"/>
    <property type="molecule type" value="Genomic_DNA"/>
</dbReference>
<protein>
    <submittedName>
        <fullName evidence="1">Carboxypeptidase-like regulatory domain-containing protein</fullName>
    </submittedName>
</protein>
<keyword evidence="2" id="KW-1185">Reference proteome</keyword>
<gene>
    <name evidence="1" type="ORF">MKQ68_11995</name>
</gene>
<dbReference type="Proteomes" id="UP001162741">
    <property type="component" value="Chromosome"/>
</dbReference>
<dbReference type="Gene3D" id="2.60.40.1120">
    <property type="entry name" value="Carboxypeptidase-like, regulatory domain"/>
    <property type="match status" value="1"/>
</dbReference>
<sequence length="580" mass="62214">MRLSRMLALLILLPVVIYYSCRKAETSVESTGEHIVDLVRVSVSGRVTDVDGVPVSGAAVSAGTASQVTDIDGNFYFSDVSLDRTAGMIKVEKAGYFTGIKTLMLETGDNNNTSLQLIKKIVSGTFESSAGGVINVGANEGSLTFTPNALVNATTKQPYKGQVTVYAAPINPEQPNFQDVMPGTLRGIGLDNRVVGLQSFGMLAAELYTANGEKLQLADGAKATWRMPIPTGLKHKAPVSIPLWSLNETTGLWKEEGTASRIGDEYIGVLTHFSFWNYDAPFKVVKLKARLFAEDAPLANARVEITTAVGDNNISGSGYTTAEGILVGMVPANQKLTMNVYNKCGDLVFTQSIDPLFFDKDLGEISMQAGFTLITVQGTVLNCARQPVLNGNVLVRVDAITYRAKINEGRFILAVARCNNGAAMATITADDIDEQKMSEPKDIAVTGQDVDAGEIIVCGETLDQFININIGGQTTSFTLPDDSISVYTNPDRTYVFAHNIANAVPQLEFYFDATEAATGTFGGSFYYVLPDKTWSTASPAITVTRYDAAPGGFIEGTITGTASDSVTTKPLNASFKVRRY</sequence>
<organism evidence="1 2">
    <name type="scientific">Chitinophaga horti</name>
    <dbReference type="NCBI Taxonomy" id="2920382"/>
    <lineage>
        <taxon>Bacteria</taxon>
        <taxon>Pseudomonadati</taxon>
        <taxon>Bacteroidota</taxon>
        <taxon>Chitinophagia</taxon>
        <taxon>Chitinophagales</taxon>
        <taxon>Chitinophagaceae</taxon>
        <taxon>Chitinophaga</taxon>
    </lineage>
</organism>
<dbReference type="InterPro" id="IPR008969">
    <property type="entry name" value="CarboxyPept-like_regulatory"/>
</dbReference>
<reference evidence="1" key="1">
    <citation type="submission" date="2022-10" db="EMBL/GenBank/DDBJ databases">
        <title>Chitinophaga sp. nov., isolated from soil.</title>
        <authorList>
            <person name="Jeon C.O."/>
        </authorList>
    </citation>
    <scope>NUCLEOTIDE SEQUENCE</scope>
    <source>
        <strain evidence="1">R8</strain>
    </source>
</reference>
<dbReference type="SUPFAM" id="SSF49464">
    <property type="entry name" value="Carboxypeptidase regulatory domain-like"/>
    <property type="match status" value="1"/>
</dbReference>
<name>A0ABY6JBP9_9BACT</name>
<dbReference type="RefSeq" id="WP_264283499.1">
    <property type="nucleotide sequence ID" value="NZ_CP107006.1"/>
</dbReference>
<accession>A0ABY6JBP9</accession>
<proteinExistence type="predicted"/>
<evidence type="ECO:0000313" key="2">
    <source>
        <dbReference type="Proteomes" id="UP001162741"/>
    </source>
</evidence>
<evidence type="ECO:0000313" key="1">
    <source>
        <dbReference type="EMBL" id="UYQ95822.1"/>
    </source>
</evidence>